<sequence length="1051" mass="114967">MKKVWKKISLALMLIFTLMTFAPYTVAADASPLASTPSLTQDEDGNYTVSSVDDLNKLRGDIDNGIDYSGKKVVLTQDIDISKSNVPLKSLTSHNKNFDGTFDGKFHTISGYTDAASGLFGIVWKDGIVENVKVDANVDIKDTSKIILDDNDDVFYGVIANECCGTITHCCSTGTIEVDAGRFSTLAGIVGNSGCFDDNWNLINGYTDNCCSNVTFDTKSLFSRNIAGICVEPGSEIKNCYFYGKFLENEKKVSREPIYASGKIKTATCAYDSDVLGFSSTSFMGNPVGYTTAQMKDKDSYTKLGFEFNKTWKIDPYVNDGYPYLNSDSSTKIATKVVVDVQTTAPNRIFVPGTEPFKTTDDCLKTTATFKVVPESDKDADLISKYNVTAAYSGDVFFNAPTIGNVPLTIDSSKLKINYDQNEDYQFVLGKVLPSTAKLLDNGAVAPTQDEEKQQIEDAKEVENIIYSKVGVGQEKTVPVFQWEGDKADAPGKAGTIVLNDDDWNVFSSARSGYTGIRSGYYDDWFKGIQGELQRMKDAKIGDQDVKMTEWEKLVLAITSIGYDPRDIKAYDLIDIISNKNYLHSAGLMFSEAYADYALTSYNYIDHVLNDGNHIDRNYMEESTHDGAKNVYNGKGADGSHISANSSADMWTMALQPIAAYYNANAKEGDKYYDVKQAMDYALDQFSNSQTYTGSFWGGHTSDGDFDLNNPWTNAQVYMTLGMAHANVFDKKFVKDGNTIFSAILEGFDAKNKTTQYDNLTYDPVQICRGIDSLVRDYEGRNSIFDCTDVKNSTVPVNNEIAALDVDKLTSADKDKVDAVEKLYDALSDAQKLSMKQETVDKLTAAEKKVSPSQTVNVTGVSLDKTSASLTEGDSLQLTAAVAPNNATNTKVDWSSSDKTVASVDENGKVTAVKAGTATITAVSEDNKDAKAQCTVTVTGNNTPKPIQITNLTKDSSFKLGDDAKVSVKAENNSGKDQDESLIVALYDEGGKFINYVCGKQTIKNGDSSILTGIMKLPEEGIYKLKAFVWDSLESMNPLSDIIDIPVQSNK</sequence>
<dbReference type="RefSeq" id="WP_065079293.1">
    <property type="nucleotide sequence ID" value="NZ_LROS01000044.1"/>
</dbReference>
<dbReference type="AlphaFoldDB" id="A0A1A6AMG2"/>
<evidence type="ECO:0000259" key="2">
    <source>
        <dbReference type="PROSITE" id="PS50835"/>
    </source>
</evidence>
<dbReference type="SUPFAM" id="SSF49373">
    <property type="entry name" value="Invasin/intimin cell-adhesion fragments"/>
    <property type="match status" value="1"/>
</dbReference>
<dbReference type="Gene3D" id="2.160.20.110">
    <property type="match status" value="1"/>
</dbReference>
<proteinExistence type="predicted"/>
<keyword evidence="3" id="KW-0326">Glycosidase</keyword>
<dbReference type="PROSITE" id="PS50835">
    <property type="entry name" value="IG_LIKE"/>
    <property type="match status" value="1"/>
</dbReference>
<dbReference type="InterPro" id="IPR008964">
    <property type="entry name" value="Invasin/intimin_cell_adhesion"/>
</dbReference>
<keyword evidence="1" id="KW-0732">Signal</keyword>
<gene>
    <name evidence="3" type="primary">cgkA_1</name>
    <name evidence="3" type="ORF">CLRAG_32060</name>
</gene>
<keyword evidence="3" id="KW-0378">Hydrolase</keyword>
<feature type="domain" description="Ig-like" evidence="2">
    <location>
        <begin position="852"/>
        <end position="950"/>
    </location>
</feature>
<feature type="chain" id="PRO_5008342478" evidence="1">
    <location>
        <begin position="28"/>
        <end position="1051"/>
    </location>
</feature>
<dbReference type="EC" id="3.2.1.83" evidence="3"/>
<comment type="caution">
    <text evidence="3">The sequence shown here is derived from an EMBL/GenBank/DDBJ whole genome shotgun (WGS) entry which is preliminary data.</text>
</comment>
<name>A0A1A6AMG2_9CLOT</name>
<dbReference type="PATRIC" id="fig|1353534.3.peg.3256"/>
<accession>A0A1A6AMG2</accession>
<dbReference type="InterPro" id="IPR007110">
    <property type="entry name" value="Ig-like_dom"/>
</dbReference>
<dbReference type="Pfam" id="PF02368">
    <property type="entry name" value="Big_2"/>
    <property type="match status" value="1"/>
</dbReference>
<dbReference type="GO" id="GO:0033918">
    <property type="term" value="F:kappa-carrageenase activity"/>
    <property type="evidence" value="ECO:0007669"/>
    <property type="project" value="UniProtKB-EC"/>
</dbReference>
<reference evidence="3 4" key="1">
    <citation type="journal article" date="2012" name="Front. Microbiol.">
        <title>Draft Genome Sequence of the Virulent Strain 01-B526 of the Fish Pathogen Aeromonas salmonicida.</title>
        <authorList>
            <person name="Charette S.J."/>
            <person name="Brochu F."/>
            <person name="Boyle B."/>
            <person name="Filion G."/>
            <person name="Tanaka K.H."/>
            <person name="Derome N."/>
        </authorList>
    </citation>
    <scope>NUCLEOTIDE SEQUENCE [LARGE SCALE GENOMIC DNA]</scope>
    <source>
        <strain evidence="3 4">P11</strain>
    </source>
</reference>
<keyword evidence="4" id="KW-1185">Reference proteome</keyword>
<dbReference type="Proteomes" id="UP000093954">
    <property type="component" value="Unassembled WGS sequence"/>
</dbReference>
<dbReference type="Gene3D" id="2.60.40.1080">
    <property type="match status" value="1"/>
</dbReference>
<dbReference type="EMBL" id="LROS01000044">
    <property type="protein sequence ID" value="OBR91264.1"/>
    <property type="molecule type" value="Genomic_DNA"/>
</dbReference>
<evidence type="ECO:0000313" key="4">
    <source>
        <dbReference type="Proteomes" id="UP000093954"/>
    </source>
</evidence>
<protein>
    <submittedName>
        <fullName evidence="3">Kappa-carrageenase</fullName>
        <ecNumber evidence="3">3.2.1.83</ecNumber>
    </submittedName>
</protein>
<evidence type="ECO:0000313" key="3">
    <source>
        <dbReference type="EMBL" id="OBR91264.1"/>
    </source>
</evidence>
<organism evidence="3 4">
    <name type="scientific">Clostridium ragsdalei P11</name>
    <dbReference type="NCBI Taxonomy" id="1353534"/>
    <lineage>
        <taxon>Bacteria</taxon>
        <taxon>Bacillati</taxon>
        <taxon>Bacillota</taxon>
        <taxon>Clostridia</taxon>
        <taxon>Eubacteriales</taxon>
        <taxon>Clostridiaceae</taxon>
        <taxon>Clostridium</taxon>
    </lineage>
</organism>
<feature type="signal peptide" evidence="1">
    <location>
        <begin position="1"/>
        <end position="27"/>
    </location>
</feature>
<dbReference type="SMART" id="SM00635">
    <property type="entry name" value="BID_2"/>
    <property type="match status" value="1"/>
</dbReference>
<evidence type="ECO:0000256" key="1">
    <source>
        <dbReference type="SAM" id="SignalP"/>
    </source>
</evidence>
<dbReference type="InterPro" id="IPR003343">
    <property type="entry name" value="Big_2"/>
</dbReference>